<evidence type="ECO:0000313" key="9">
    <source>
        <dbReference type="EMBL" id="MBL7628142.1"/>
    </source>
</evidence>
<evidence type="ECO:0000256" key="6">
    <source>
        <dbReference type="ARBA" id="ARBA00023136"/>
    </source>
</evidence>
<evidence type="ECO:0000313" key="10">
    <source>
        <dbReference type="Proteomes" id="UP000604475"/>
    </source>
</evidence>
<gene>
    <name evidence="9" type="ORF">I7412_13490</name>
</gene>
<proteinExistence type="inferred from homology"/>
<feature type="transmembrane region" description="Helical" evidence="7">
    <location>
        <begin position="217"/>
        <end position="238"/>
    </location>
</feature>
<dbReference type="InterPro" id="IPR035906">
    <property type="entry name" value="MetI-like_sf"/>
</dbReference>
<dbReference type="AlphaFoldDB" id="A0A937UNM6"/>
<feature type="transmembrane region" description="Helical" evidence="7">
    <location>
        <begin position="267"/>
        <end position="290"/>
    </location>
</feature>
<feature type="transmembrane region" description="Helical" evidence="7">
    <location>
        <begin position="96"/>
        <end position="116"/>
    </location>
</feature>
<keyword evidence="2 7" id="KW-0813">Transport</keyword>
<feature type="transmembrane region" description="Helical" evidence="7">
    <location>
        <begin position="159"/>
        <end position="177"/>
    </location>
</feature>
<keyword evidence="10" id="KW-1185">Reference proteome</keyword>
<evidence type="ECO:0000256" key="5">
    <source>
        <dbReference type="ARBA" id="ARBA00022989"/>
    </source>
</evidence>
<evidence type="ECO:0000256" key="3">
    <source>
        <dbReference type="ARBA" id="ARBA00022475"/>
    </source>
</evidence>
<name>A0A937UNM6_9ACTN</name>
<evidence type="ECO:0000256" key="1">
    <source>
        <dbReference type="ARBA" id="ARBA00004651"/>
    </source>
</evidence>
<dbReference type="EMBL" id="JAEACQ010000173">
    <property type="protein sequence ID" value="MBL7628142.1"/>
    <property type="molecule type" value="Genomic_DNA"/>
</dbReference>
<reference evidence="9" key="1">
    <citation type="submission" date="2020-12" db="EMBL/GenBank/DDBJ databases">
        <title>Genomic characterization of non-nitrogen-fixing Frankia strains.</title>
        <authorList>
            <person name="Carlos-Shanley C."/>
            <person name="Guerra T."/>
            <person name="Hahn D."/>
        </authorList>
    </citation>
    <scope>NUCLEOTIDE SEQUENCE</scope>
    <source>
        <strain evidence="9">CN6</strain>
    </source>
</reference>
<dbReference type="Proteomes" id="UP000604475">
    <property type="component" value="Unassembled WGS sequence"/>
</dbReference>
<evidence type="ECO:0000256" key="4">
    <source>
        <dbReference type="ARBA" id="ARBA00022692"/>
    </source>
</evidence>
<feature type="transmembrane region" description="Helical" evidence="7">
    <location>
        <begin position="317"/>
        <end position="342"/>
    </location>
</feature>
<accession>A0A937UNM6</accession>
<organism evidence="9 10">
    <name type="scientific">Frankia nepalensis</name>
    <dbReference type="NCBI Taxonomy" id="1836974"/>
    <lineage>
        <taxon>Bacteria</taxon>
        <taxon>Bacillati</taxon>
        <taxon>Actinomycetota</taxon>
        <taxon>Actinomycetes</taxon>
        <taxon>Frankiales</taxon>
        <taxon>Frankiaceae</taxon>
        <taxon>Frankia</taxon>
    </lineage>
</organism>
<dbReference type="CDD" id="cd06261">
    <property type="entry name" value="TM_PBP2"/>
    <property type="match status" value="1"/>
</dbReference>
<dbReference type="PROSITE" id="PS50928">
    <property type="entry name" value="ABC_TM1"/>
    <property type="match status" value="1"/>
</dbReference>
<evidence type="ECO:0000256" key="2">
    <source>
        <dbReference type="ARBA" id="ARBA00022448"/>
    </source>
</evidence>
<feature type="domain" description="ABC transmembrane type-1" evidence="8">
    <location>
        <begin position="153"/>
        <end position="339"/>
    </location>
</feature>
<comment type="similarity">
    <text evidence="7">Belongs to the binding-protein-dependent transport system permease family.</text>
</comment>
<dbReference type="SUPFAM" id="SSF161098">
    <property type="entry name" value="MetI-like"/>
    <property type="match status" value="1"/>
</dbReference>
<keyword evidence="3" id="KW-1003">Cell membrane</keyword>
<dbReference type="InterPro" id="IPR000515">
    <property type="entry name" value="MetI-like"/>
</dbReference>
<comment type="caution">
    <text evidence="9">The sequence shown here is derived from an EMBL/GenBank/DDBJ whole genome shotgun (WGS) entry which is preliminary data.</text>
</comment>
<protein>
    <submittedName>
        <fullName evidence="9">ABC transporter permease</fullName>
    </submittedName>
</protein>
<keyword evidence="6 7" id="KW-0472">Membrane</keyword>
<comment type="subcellular location">
    <subcellularLocation>
        <location evidence="1 7">Cell membrane</location>
        <topology evidence="1 7">Multi-pass membrane protein</topology>
    </subcellularLocation>
</comment>
<keyword evidence="4 7" id="KW-0812">Transmembrane</keyword>
<dbReference type="Pfam" id="PF00528">
    <property type="entry name" value="BPD_transp_1"/>
    <property type="match status" value="1"/>
</dbReference>
<dbReference type="PANTHER" id="PTHR30151:SF41">
    <property type="entry name" value="ABC TRANSPORTER PERMEASE PROTEIN"/>
    <property type="match status" value="1"/>
</dbReference>
<evidence type="ECO:0000256" key="7">
    <source>
        <dbReference type="RuleBase" id="RU363032"/>
    </source>
</evidence>
<dbReference type="GO" id="GO:0055085">
    <property type="term" value="P:transmembrane transport"/>
    <property type="evidence" value="ECO:0007669"/>
    <property type="project" value="InterPro"/>
</dbReference>
<keyword evidence="5 7" id="KW-1133">Transmembrane helix</keyword>
<dbReference type="PANTHER" id="PTHR30151">
    <property type="entry name" value="ALKANE SULFONATE ABC TRANSPORTER-RELATED, MEMBRANE SUBUNIT"/>
    <property type="match status" value="1"/>
</dbReference>
<feature type="transmembrane region" description="Helical" evidence="7">
    <location>
        <begin position="189"/>
        <end position="211"/>
    </location>
</feature>
<dbReference type="Gene3D" id="1.10.3720.10">
    <property type="entry name" value="MetI-like"/>
    <property type="match status" value="1"/>
</dbReference>
<evidence type="ECO:0000259" key="8">
    <source>
        <dbReference type="PROSITE" id="PS50928"/>
    </source>
</evidence>
<dbReference type="GO" id="GO:0005886">
    <property type="term" value="C:plasma membrane"/>
    <property type="evidence" value="ECO:0007669"/>
    <property type="project" value="UniProtKB-SubCell"/>
</dbReference>
<sequence length="351" mass="38016">MATRARAAVHPGVRRPCQPGLHRPAGCLRGHLVNEADVANEADEANEPVTNGTVTTGTAENGTAVVVPARDARAADPAALRPVRPTRRPPGRSGRLVRLVAPLATLAVVLFGWWYGSVRILDPDRRFLLPPPQDVARVGLLDGDNRAELLGGLWSTSKVALVGLALSIVIGVLFAIVMSQARWVEHSLYPYAVVLQTIPILAVVPLLGFWFGFEFRSRVIVCVLVAVFPIITNTLFGLRSVEPDLHDLFSLYGAGRVRRLVRLELPAALPAAITGCKISAGLAVIGSIIADFFFRQGDPGIGRLIDIYRQRVATEQLLTALFLSSLVGLVLFWGFEALGGFVQRRRSSRPH</sequence>